<dbReference type="AlphaFoldDB" id="A0AAV1ALR6"/>
<evidence type="ECO:0000313" key="3">
    <source>
        <dbReference type="Proteomes" id="UP001157006"/>
    </source>
</evidence>
<name>A0AAV1ALR6_VICFA</name>
<sequence>MKKARSSTSQLKWSGNQNTVSSARRWGTNAMEKTPKLPRNGVLKAGESTCDHTRGSERRRQYKIAKAREDLIKAHEALLLDLMNVQIIGRVKRCTEKVIQLNSMEEQTLHQRANLDWLKMGDVNNSFFHATLKSKAKQTQFQTLIKEDGTIINSQQDLKEEFSIIMRE</sequence>
<feature type="compositionally biased region" description="Polar residues" evidence="1">
    <location>
        <begin position="1"/>
        <end position="22"/>
    </location>
</feature>
<evidence type="ECO:0000256" key="1">
    <source>
        <dbReference type="SAM" id="MobiDB-lite"/>
    </source>
</evidence>
<proteinExistence type="predicted"/>
<reference evidence="2 3" key="1">
    <citation type="submission" date="2023-01" db="EMBL/GenBank/DDBJ databases">
        <authorList>
            <person name="Kreplak J."/>
        </authorList>
    </citation>
    <scope>NUCLEOTIDE SEQUENCE [LARGE SCALE GENOMIC DNA]</scope>
</reference>
<protein>
    <submittedName>
        <fullName evidence="2">Uncharacterized protein</fullName>
    </submittedName>
</protein>
<gene>
    <name evidence="2" type="ORF">VFH_IV224960</name>
</gene>
<dbReference type="Proteomes" id="UP001157006">
    <property type="component" value="Chromosome 4"/>
</dbReference>
<keyword evidence="3" id="KW-1185">Reference proteome</keyword>
<accession>A0AAV1ALR6</accession>
<feature type="region of interest" description="Disordered" evidence="1">
    <location>
        <begin position="1"/>
        <end position="40"/>
    </location>
</feature>
<evidence type="ECO:0000313" key="2">
    <source>
        <dbReference type="EMBL" id="CAI8611345.1"/>
    </source>
</evidence>
<dbReference type="EMBL" id="OX451739">
    <property type="protein sequence ID" value="CAI8611345.1"/>
    <property type="molecule type" value="Genomic_DNA"/>
</dbReference>
<organism evidence="2 3">
    <name type="scientific">Vicia faba</name>
    <name type="common">Broad bean</name>
    <name type="synonym">Faba vulgaris</name>
    <dbReference type="NCBI Taxonomy" id="3906"/>
    <lineage>
        <taxon>Eukaryota</taxon>
        <taxon>Viridiplantae</taxon>
        <taxon>Streptophyta</taxon>
        <taxon>Embryophyta</taxon>
        <taxon>Tracheophyta</taxon>
        <taxon>Spermatophyta</taxon>
        <taxon>Magnoliopsida</taxon>
        <taxon>eudicotyledons</taxon>
        <taxon>Gunneridae</taxon>
        <taxon>Pentapetalae</taxon>
        <taxon>rosids</taxon>
        <taxon>fabids</taxon>
        <taxon>Fabales</taxon>
        <taxon>Fabaceae</taxon>
        <taxon>Papilionoideae</taxon>
        <taxon>50 kb inversion clade</taxon>
        <taxon>NPAAA clade</taxon>
        <taxon>Hologalegina</taxon>
        <taxon>IRL clade</taxon>
        <taxon>Fabeae</taxon>
        <taxon>Vicia</taxon>
    </lineage>
</organism>